<dbReference type="AlphaFoldDB" id="A0A1C3KJE1"/>
<dbReference type="VEuPathDB" id="PlasmoDB:PocGH01_00204200"/>
<keyword evidence="1" id="KW-0175">Coiled coil</keyword>
<dbReference type="OrthoDB" id="10304588at2759"/>
<evidence type="ECO:0000313" key="2">
    <source>
        <dbReference type="EMBL" id="SBT74017.1"/>
    </source>
</evidence>
<dbReference type="Pfam" id="PF05795">
    <property type="entry name" value="Plasmodium_Vir"/>
    <property type="match status" value="1"/>
</dbReference>
<organism evidence="2 3">
    <name type="scientific">Plasmodium ovale</name>
    <name type="common">malaria parasite P. ovale</name>
    <dbReference type="NCBI Taxonomy" id="36330"/>
    <lineage>
        <taxon>Eukaryota</taxon>
        <taxon>Sar</taxon>
        <taxon>Alveolata</taxon>
        <taxon>Apicomplexa</taxon>
        <taxon>Aconoidasida</taxon>
        <taxon>Haemosporida</taxon>
        <taxon>Plasmodiidae</taxon>
        <taxon>Plasmodium</taxon>
        <taxon>Plasmodium (Plasmodium)</taxon>
    </lineage>
</organism>
<reference evidence="2 3" key="1">
    <citation type="submission" date="2016-06" db="EMBL/GenBank/DDBJ databases">
        <authorList>
            <consortium name="Pathogen Informatics"/>
        </authorList>
    </citation>
    <scope>NUCLEOTIDE SEQUENCE [LARGE SCALE GENOMIC DNA]</scope>
</reference>
<dbReference type="EMBL" id="FLRJ01000607">
    <property type="protein sequence ID" value="SBT74017.1"/>
    <property type="molecule type" value="Genomic_DNA"/>
</dbReference>
<accession>A0A1C3KJE1</accession>
<feature type="coiled-coil region" evidence="1">
    <location>
        <begin position="99"/>
        <end position="126"/>
    </location>
</feature>
<evidence type="ECO:0000313" key="3">
    <source>
        <dbReference type="Proteomes" id="UP000243200"/>
    </source>
</evidence>
<dbReference type="InterPro" id="IPR008780">
    <property type="entry name" value="Plasmodium_Vir"/>
</dbReference>
<gene>
    <name evidence="2" type="primary">PowCR01_000177700</name>
    <name evidence="2" type="ORF">POWCR01_000177700</name>
</gene>
<dbReference type="Proteomes" id="UP000243200">
    <property type="component" value="Unassembled WGS sequence"/>
</dbReference>
<protein>
    <submittedName>
        <fullName evidence="2">PIR protein</fullName>
    </submittedName>
</protein>
<sequence length="315" mass="36722">MSDTKSDIYSFFKEFKEYIEYEGAMKQVFSDNKLNMKCDSYSNDVQKFGIENANDVCVKFKILCKVIELKKKGPEPKTLVHKDYAYLNYWLNSKLRNGNTSNNITVQEFQDEMNELETEFVSAKFDKKLYDLDDEDFNNMILLSDLYDNMAQIFHSISDLGEKKIPCIEHFQKYINTYKQGIIKCPNDDTSFCDALKHFKEDYEHKLIRADGISEKCMDRENLLLPTYEDVSLERKNTIVGSILGPSLATLFTSFFLYKFTPFGHWILNKMGTKNGAHSDTYEENDQSLLNTSDIDYINSDYNEYGISYDSVVNF</sequence>
<name>A0A1C3KJE1_PLAOA</name>
<evidence type="ECO:0000256" key="1">
    <source>
        <dbReference type="SAM" id="Coils"/>
    </source>
</evidence>
<dbReference type="VEuPathDB" id="PlasmoDB:POWCR01_000177700"/>
<proteinExistence type="predicted"/>